<dbReference type="InterPro" id="IPR001375">
    <property type="entry name" value="Peptidase_S9_cat"/>
</dbReference>
<proteinExistence type="predicted"/>
<evidence type="ECO:0000259" key="3">
    <source>
        <dbReference type="Pfam" id="PF00326"/>
    </source>
</evidence>
<dbReference type="InterPro" id="IPR029058">
    <property type="entry name" value="AB_hydrolase_fold"/>
</dbReference>
<name>A0A422QMM6_9BURK</name>
<dbReference type="PANTHER" id="PTHR42776">
    <property type="entry name" value="SERINE PEPTIDASE S9 FAMILY MEMBER"/>
    <property type="match status" value="1"/>
</dbReference>
<dbReference type="OrthoDB" id="4269629at2"/>
<organism evidence="4 5">
    <name type="scientific">Massilia aurea</name>
    <dbReference type="NCBI Taxonomy" id="373040"/>
    <lineage>
        <taxon>Bacteria</taxon>
        <taxon>Pseudomonadati</taxon>
        <taxon>Pseudomonadota</taxon>
        <taxon>Betaproteobacteria</taxon>
        <taxon>Burkholderiales</taxon>
        <taxon>Oxalobacteraceae</taxon>
        <taxon>Telluria group</taxon>
        <taxon>Massilia</taxon>
    </lineage>
</organism>
<keyword evidence="2" id="KW-0732">Signal</keyword>
<protein>
    <submittedName>
        <fullName evidence="4">Dipeptidyl aminopeptidase</fullName>
    </submittedName>
</protein>
<dbReference type="Pfam" id="PF00326">
    <property type="entry name" value="Peptidase_S9"/>
    <property type="match status" value="1"/>
</dbReference>
<dbReference type="PANTHER" id="PTHR42776:SF27">
    <property type="entry name" value="DIPEPTIDYL PEPTIDASE FAMILY MEMBER 6"/>
    <property type="match status" value="1"/>
</dbReference>
<dbReference type="Gene3D" id="3.40.50.1820">
    <property type="entry name" value="alpha/beta hydrolase"/>
    <property type="match status" value="1"/>
</dbReference>
<dbReference type="EMBL" id="JSAB01000068">
    <property type="protein sequence ID" value="RNF31245.1"/>
    <property type="molecule type" value="Genomic_DNA"/>
</dbReference>
<evidence type="ECO:0000256" key="2">
    <source>
        <dbReference type="SAM" id="SignalP"/>
    </source>
</evidence>
<keyword evidence="4" id="KW-0031">Aminopeptidase</keyword>
<gene>
    <name evidence="4" type="ORF">NM04_08140</name>
</gene>
<dbReference type="SUPFAM" id="SSF53474">
    <property type="entry name" value="alpha/beta-Hydrolases"/>
    <property type="match status" value="1"/>
</dbReference>
<keyword evidence="4" id="KW-0645">Protease</keyword>
<evidence type="ECO:0000313" key="5">
    <source>
        <dbReference type="Proteomes" id="UP000283254"/>
    </source>
</evidence>
<evidence type="ECO:0000256" key="1">
    <source>
        <dbReference type="ARBA" id="ARBA00022801"/>
    </source>
</evidence>
<comment type="caution">
    <text evidence="4">The sequence shown here is derived from an EMBL/GenBank/DDBJ whole genome shotgun (WGS) entry which is preliminary data.</text>
</comment>
<dbReference type="GO" id="GO:0004177">
    <property type="term" value="F:aminopeptidase activity"/>
    <property type="evidence" value="ECO:0007669"/>
    <property type="project" value="UniProtKB-KW"/>
</dbReference>
<reference evidence="4" key="1">
    <citation type="submission" date="2014-10" db="EMBL/GenBank/DDBJ databases">
        <title>Massilia sp. genome.</title>
        <authorList>
            <person name="Xu B."/>
            <person name="Dai L."/>
            <person name="Huang Z."/>
        </authorList>
    </citation>
    <scope>NUCLEOTIDE SEQUENCE [LARGE SCALE GENOMIC DNA]</scope>
    <source>
        <strain evidence="4">CFS-1</strain>
    </source>
</reference>
<dbReference type="RefSeq" id="WP_123069038.1">
    <property type="nucleotide sequence ID" value="NZ_JSAB01000068.1"/>
</dbReference>
<sequence>MTVLTRALRAASLAALVLCGATGAHAQGPAPAPSSAAPPPLSAFFGNSPFGDAKLSPTGRYLAVRASAPGQRDFLMVVDLESKAGKIIANYSDADVNGFYWINDTRLVFDTHEKGVGPGDQRFAPGLYAVDHDGGRFVELASRTGRSANEGSRTARKLLPVQSRIAGNMPWEGSDFTYVASAVGNMKGELSYVDLLRVNTVTGQHSIVPRPGNTFGWLLDHKGEPRLAITHKDLTRTIQYLDPATGAWRELASSPIFQETADTIEPVGFGPTGTLFVVARNKTGLKALHTVDVATGKRDPQPLLSAPGYDFDGALVVNSDKVLGVLFRTDAMSNEWFDPAMKQVQQDVDKLLPTTVNLVSVPGHATSPLTLVTAYSDVVAPIFFLYDTRTKALNRIGEARPGLQPAQMGRQQSFRYKARDGLDIPALLTLPPGARRTGLPLVVMVHGGPYVRGASWGWSPVSQFLASRGYAVLEPEFRGSLGFGARHERAGYKQWGLAMQNDIADGARWAIDKGIVDPKRICIAGASYGGYATLMGLVNDPDLYKCGINIVGVTDIGLLFDNGWSFGDDVSRETKEHSMPEKIGDPVKDAAQFKATSPIQQAARITQPLILAYGGVDRRVPINHGTAFRNAVMRTNQNVEWIEYPEEGHGWSLEKNRLDFWGRVETFLDKHIGGGAAR</sequence>
<feature type="signal peptide" evidence="2">
    <location>
        <begin position="1"/>
        <end position="26"/>
    </location>
</feature>
<evidence type="ECO:0000313" key="4">
    <source>
        <dbReference type="EMBL" id="RNF31245.1"/>
    </source>
</evidence>
<keyword evidence="1" id="KW-0378">Hydrolase</keyword>
<dbReference type="GO" id="GO:0006508">
    <property type="term" value="P:proteolysis"/>
    <property type="evidence" value="ECO:0007669"/>
    <property type="project" value="InterPro"/>
</dbReference>
<dbReference type="AlphaFoldDB" id="A0A422QMM6"/>
<accession>A0A422QMM6</accession>
<dbReference type="Proteomes" id="UP000283254">
    <property type="component" value="Unassembled WGS sequence"/>
</dbReference>
<dbReference type="GO" id="GO:0004252">
    <property type="term" value="F:serine-type endopeptidase activity"/>
    <property type="evidence" value="ECO:0007669"/>
    <property type="project" value="TreeGrafter"/>
</dbReference>
<keyword evidence="5" id="KW-1185">Reference proteome</keyword>
<feature type="domain" description="Peptidase S9 prolyl oligopeptidase catalytic" evidence="3">
    <location>
        <begin position="461"/>
        <end position="673"/>
    </location>
</feature>
<dbReference type="SUPFAM" id="SSF82171">
    <property type="entry name" value="DPP6 N-terminal domain-like"/>
    <property type="match status" value="1"/>
</dbReference>
<feature type="chain" id="PRO_5019449804" evidence="2">
    <location>
        <begin position="27"/>
        <end position="678"/>
    </location>
</feature>